<proteinExistence type="predicted"/>
<sequence length="88" mass="10613">MKLDDIEGDSDIEKFIALVCLDDYSNERKARLYDMFSTNNPLATNRIYEMKKNYSDARNILKLIENHEQKVQWQLKRIYRCRNEIVHS</sequence>
<dbReference type="Proteomes" id="UP000450917">
    <property type="component" value="Unassembled WGS sequence"/>
</dbReference>
<accession>A0A7X3CWF7</accession>
<keyword evidence="2" id="KW-1185">Reference proteome</keyword>
<evidence type="ECO:0000313" key="2">
    <source>
        <dbReference type="Proteomes" id="UP000450917"/>
    </source>
</evidence>
<reference evidence="1 2" key="1">
    <citation type="submission" date="2019-11" db="EMBL/GenBank/DDBJ databases">
        <title>Draft genome sequences of five Paenibacillus species of dairy origin.</title>
        <authorList>
            <person name="Olajide A.M."/>
            <person name="Chen S."/>
            <person name="Lapointe G."/>
        </authorList>
    </citation>
    <scope>NUCLEOTIDE SEQUENCE [LARGE SCALE GENOMIC DNA]</scope>
    <source>
        <strain evidence="1 2">2CS3</strain>
    </source>
</reference>
<dbReference type="EMBL" id="WNZX01000064">
    <property type="protein sequence ID" value="MUG74124.1"/>
    <property type="molecule type" value="Genomic_DNA"/>
</dbReference>
<gene>
    <name evidence="1" type="ORF">GNP93_26535</name>
</gene>
<organism evidence="1 2">
    <name type="scientific">Paenibacillus validus</name>
    <dbReference type="NCBI Taxonomy" id="44253"/>
    <lineage>
        <taxon>Bacteria</taxon>
        <taxon>Bacillati</taxon>
        <taxon>Bacillota</taxon>
        <taxon>Bacilli</taxon>
        <taxon>Bacillales</taxon>
        <taxon>Paenibacillaceae</taxon>
        <taxon>Paenibacillus</taxon>
    </lineage>
</organism>
<name>A0A7X3CWF7_9BACL</name>
<comment type="caution">
    <text evidence="1">The sequence shown here is derived from an EMBL/GenBank/DDBJ whole genome shotgun (WGS) entry which is preliminary data.</text>
</comment>
<protein>
    <submittedName>
        <fullName evidence="1">Uncharacterized protein</fullName>
    </submittedName>
</protein>
<dbReference type="AlphaFoldDB" id="A0A7X3CWF7"/>
<evidence type="ECO:0000313" key="1">
    <source>
        <dbReference type="EMBL" id="MUG74124.1"/>
    </source>
</evidence>